<organism evidence="1 2">
    <name type="scientific">Empedobacter falsenii</name>
    <dbReference type="NCBI Taxonomy" id="343874"/>
    <lineage>
        <taxon>Bacteria</taxon>
        <taxon>Pseudomonadati</taxon>
        <taxon>Bacteroidota</taxon>
        <taxon>Flavobacteriia</taxon>
        <taxon>Flavobacteriales</taxon>
        <taxon>Weeksellaceae</taxon>
        <taxon>Empedobacter</taxon>
    </lineage>
</organism>
<dbReference type="RefSeq" id="WP_115000685.1">
    <property type="nucleotide sequence ID" value="NZ_UFXS01000001.1"/>
</dbReference>
<reference evidence="1 2" key="1">
    <citation type="submission" date="2018-06" db="EMBL/GenBank/DDBJ databases">
        <authorList>
            <consortium name="Pathogen Informatics"/>
            <person name="Doyle S."/>
        </authorList>
    </citation>
    <scope>NUCLEOTIDE SEQUENCE [LARGE SCALE GENOMIC DNA]</scope>
    <source>
        <strain evidence="1 2">NCTC13456</strain>
    </source>
</reference>
<gene>
    <name evidence="1" type="ORF">NCTC13456_02417</name>
</gene>
<evidence type="ECO:0000313" key="1">
    <source>
        <dbReference type="EMBL" id="STD58790.1"/>
    </source>
</evidence>
<dbReference type="EMBL" id="UFXS01000001">
    <property type="protein sequence ID" value="STD58790.1"/>
    <property type="molecule type" value="Genomic_DNA"/>
</dbReference>
<accession>A0A376GFX1</accession>
<protein>
    <submittedName>
        <fullName evidence="1">Uncharacterized protein</fullName>
    </submittedName>
</protein>
<dbReference type="Proteomes" id="UP000254737">
    <property type="component" value="Unassembled WGS sequence"/>
</dbReference>
<dbReference type="AlphaFoldDB" id="A0A376GFX1"/>
<name>A0A376GFX1_9FLAO</name>
<sequence length="199" mass="21432">MVVNDGTSNQAILIKDGNQGEGKYLMSDANGLATWKIPNSFKSAIAWKYDGTNIKISNNIPLSTTGDNIGYYEPKGSSYSNLTLTGLTKGKWIVSMGIRLKTQVELADAFWIHAKLSSSNTGVTSNGFTNLGPAGYATGYAGVVFGDGSVDGRGFLSGTSIIEVTSTNPINIFLFLENIAQWDFETQSPENYFYAIPIN</sequence>
<evidence type="ECO:0000313" key="2">
    <source>
        <dbReference type="Proteomes" id="UP000254737"/>
    </source>
</evidence>
<proteinExistence type="predicted"/>